<dbReference type="GO" id="GO:0016301">
    <property type="term" value="F:kinase activity"/>
    <property type="evidence" value="ECO:0007669"/>
    <property type="project" value="UniProtKB-KW"/>
</dbReference>
<dbReference type="Gene3D" id="3.90.1200.10">
    <property type="match status" value="1"/>
</dbReference>
<dbReference type="InterPro" id="IPR006748">
    <property type="entry name" value="NH2Glyco/OHUrea_AB-resist_kin"/>
</dbReference>
<evidence type="ECO:0000313" key="2">
    <source>
        <dbReference type="Proteomes" id="UP000292881"/>
    </source>
</evidence>
<keyword evidence="1" id="KW-0808">Transferase</keyword>
<protein>
    <submittedName>
        <fullName evidence="1">3'-kinase</fullName>
    </submittedName>
</protein>
<keyword evidence="2" id="KW-1185">Reference proteome</keyword>
<reference evidence="1 2" key="1">
    <citation type="submission" date="2019-01" db="EMBL/GenBank/DDBJ databases">
        <authorList>
            <person name="Li J."/>
        </authorList>
    </citation>
    <scope>NUCLEOTIDE SEQUENCE [LARGE SCALE GENOMIC DNA]</scope>
    <source>
        <strain evidence="1 2">CGMCC 4.7180</strain>
    </source>
</reference>
<dbReference type="AlphaFoldDB" id="A0A4Q2J4C3"/>
<dbReference type="EMBL" id="SDPL01000674">
    <property type="protein sequence ID" value="RXZ39875.1"/>
    <property type="molecule type" value="Genomic_DNA"/>
</dbReference>
<organism evidence="1 2">
    <name type="scientific">Agromyces binzhouensis</name>
    <dbReference type="NCBI Taxonomy" id="1817495"/>
    <lineage>
        <taxon>Bacteria</taxon>
        <taxon>Bacillati</taxon>
        <taxon>Actinomycetota</taxon>
        <taxon>Actinomycetes</taxon>
        <taxon>Micrococcales</taxon>
        <taxon>Microbacteriaceae</taxon>
        <taxon>Agromyces</taxon>
    </lineage>
</organism>
<comment type="caution">
    <text evidence="1">The sequence shown here is derived from an EMBL/GenBank/DDBJ whole genome shotgun (WGS) entry which is preliminary data.</text>
</comment>
<accession>A0A4Q2J4C3</accession>
<dbReference type="OrthoDB" id="3638028at2"/>
<dbReference type="GO" id="GO:0019748">
    <property type="term" value="P:secondary metabolic process"/>
    <property type="evidence" value="ECO:0007669"/>
    <property type="project" value="InterPro"/>
</dbReference>
<gene>
    <name evidence="1" type="ORF">ESO86_17605</name>
</gene>
<dbReference type="GO" id="GO:0016773">
    <property type="term" value="F:phosphotransferase activity, alcohol group as acceptor"/>
    <property type="evidence" value="ECO:0007669"/>
    <property type="project" value="InterPro"/>
</dbReference>
<dbReference type="SUPFAM" id="SSF56112">
    <property type="entry name" value="Protein kinase-like (PK-like)"/>
    <property type="match status" value="1"/>
</dbReference>
<proteinExistence type="predicted"/>
<evidence type="ECO:0000313" key="1">
    <source>
        <dbReference type="EMBL" id="RXZ39875.1"/>
    </source>
</evidence>
<dbReference type="InterPro" id="IPR011009">
    <property type="entry name" value="Kinase-like_dom_sf"/>
</dbReference>
<keyword evidence="1" id="KW-0418">Kinase</keyword>
<sequence length="300" mass="32456">MGPILTAHLSSRRDTGLVSDLGPVDPGRADEAAWLRRWRLRPDGDATTTTTSRLIPVRTEDGTAAMLKIAHEPEEARGAALLAALDGRGAVPVIRRDHDALLMERATGPGDLVAMVRAGEDDEATRIVSAVAGRLHAETDRVLALPEPPALVPLETWFDQLFAHADRLGPLHRAGADLARRRFDDGREPTVLHGDLHHGNVLDFGEHGWLAIDPKGLLGDAEFDVCNLLCNPSHERALVPGRLPRQFAVAVAATGFEARRLRDWLVAWSALSSTWFELDGRPERAATAERIGEAAAGLAV</sequence>
<name>A0A4Q2J4C3_9MICO</name>
<dbReference type="Pfam" id="PF04655">
    <property type="entry name" value="APH_6_hur"/>
    <property type="match status" value="1"/>
</dbReference>
<dbReference type="Proteomes" id="UP000292881">
    <property type="component" value="Unassembled WGS sequence"/>
</dbReference>